<dbReference type="Pfam" id="PF02518">
    <property type="entry name" value="HATPase_c"/>
    <property type="match status" value="1"/>
</dbReference>
<keyword evidence="1 2" id="KW-0597">Phosphoprotein</keyword>
<feature type="modified residue" description="4-aspartylphosphate" evidence="2">
    <location>
        <position position="822"/>
    </location>
</feature>
<keyword evidence="3" id="KW-1133">Transmembrane helix</keyword>
<feature type="transmembrane region" description="Helical" evidence="3">
    <location>
        <begin position="89"/>
        <end position="108"/>
    </location>
</feature>
<dbReference type="SMART" id="SM00387">
    <property type="entry name" value="HATPase_c"/>
    <property type="match status" value="1"/>
</dbReference>
<dbReference type="Proteomes" id="UP000689195">
    <property type="component" value="Unassembled WGS sequence"/>
</dbReference>
<feature type="transmembrane region" description="Helical" evidence="3">
    <location>
        <begin position="35"/>
        <end position="53"/>
    </location>
</feature>
<dbReference type="Pfam" id="PF00072">
    <property type="entry name" value="Response_reg"/>
    <property type="match status" value="1"/>
</dbReference>
<dbReference type="EMBL" id="CAJJDO010000098">
    <property type="protein sequence ID" value="CAD8191036.1"/>
    <property type="molecule type" value="Genomic_DNA"/>
</dbReference>
<evidence type="ECO:0000313" key="7">
    <source>
        <dbReference type="Proteomes" id="UP000689195"/>
    </source>
</evidence>
<feature type="transmembrane region" description="Helical" evidence="3">
    <location>
        <begin position="9"/>
        <end position="29"/>
    </location>
</feature>
<dbReference type="Pfam" id="PF00512">
    <property type="entry name" value="HisKA"/>
    <property type="match status" value="1"/>
</dbReference>
<gene>
    <name evidence="6" type="ORF">PPENT_87.1.T0980048</name>
</gene>
<keyword evidence="3" id="KW-0472">Membrane</keyword>
<dbReference type="AlphaFoldDB" id="A0A8S1WYQ6"/>
<dbReference type="CDD" id="cd00082">
    <property type="entry name" value="HisKA"/>
    <property type="match status" value="1"/>
</dbReference>
<evidence type="ECO:0000313" key="6">
    <source>
        <dbReference type="EMBL" id="CAD8191036.1"/>
    </source>
</evidence>
<evidence type="ECO:0000259" key="5">
    <source>
        <dbReference type="PROSITE" id="PS50110"/>
    </source>
</evidence>
<dbReference type="InterPro" id="IPR005467">
    <property type="entry name" value="His_kinase_dom"/>
</dbReference>
<dbReference type="PROSITE" id="PS50110">
    <property type="entry name" value="RESPONSE_REGULATORY"/>
    <property type="match status" value="1"/>
</dbReference>
<evidence type="ECO:0000259" key="4">
    <source>
        <dbReference type="PROSITE" id="PS50109"/>
    </source>
</evidence>
<dbReference type="OrthoDB" id="60033at2759"/>
<dbReference type="InterPro" id="IPR003661">
    <property type="entry name" value="HisK_dim/P_dom"/>
</dbReference>
<proteinExistence type="predicted"/>
<dbReference type="PANTHER" id="PTHR43719">
    <property type="entry name" value="TWO-COMPONENT HISTIDINE KINASE"/>
    <property type="match status" value="1"/>
</dbReference>
<name>A0A8S1WYQ6_9CILI</name>
<sequence length="896" mass="104837">MKIGIQQRFIICNLIASILFLILGLTQLINTLDSGLFIIVDLIFSLTFLLLDYKQKFICLKGDYYLALTQLVMQIVQIEMTIITQQKGIFIFIILKLLALTKVLRVQLLQKLIYFIVLIYSIIRFNEYQYPISYLGLIFTPILMLQEQSDENDLLMLLKDILPLPLLVIDKSSRKPMYHTKALENEYKYNTSHSEEFIECLNHFFSDNKIKLQMLFDNSKDFLYNPQTRFRSIFTEIMDNCQYLAQSPLFQKFKDLHEPNNDNDEQMEEQKKQQFDQVHDFMIDTPKYQQFNRIPIQLSEETPKNQKSKIMEEFLIQSQSQRNICVNELKKKRLKLFFNHCFWNKNEAFLLIFQNKEIEKSLTQFQQQLIEQKQICENKDMILATVFHDFKTPINGIVAILETLESKQDLNPQEKYYLNIIRKNVYLMLYMIYDIQDYARIEKNQLRLCISDFYINELIDEVIETISISAEQKGVEIKTYYDIPFYQVHSDPNRIKQIIMNILSNSLKFTEKGSITITVQSLNTDKSQNIKRSNSSKNISFLNANQSISQIRKSLQGKHPTMSFNKLVYTISIEDTGCGIADSVKPQLFNLFATFSSQKIENKNGTGIGLMVCKKLVSLLGPLDTIDLQSELNVGTKMTFQIYAKLQDNTYRSSNYVSCFKQENSSQHLSNFQNDESPNAKDKLYQQSLFVRSSYLRLYTKPIDKAETEMYEPSLEDADQTKSKNILQFQSLSQKTQLQKCLQQKDPLEVQDPKFIIQQLLQSQKFGILIVDDQAFNLLAFKILLQNLIPQVDVIEAYNGQQAIIKLQEQQKSLNIKYVFMDLQMPILNGWQAAEKIRKMIDNKEIDNIKLIALSGFDDESQQEKCEKSGFDAFLSKPIRIEMISEVFYQLEKNFD</sequence>
<keyword evidence="3" id="KW-0812">Transmembrane</keyword>
<organism evidence="6 7">
    <name type="scientific">Paramecium pentaurelia</name>
    <dbReference type="NCBI Taxonomy" id="43138"/>
    <lineage>
        <taxon>Eukaryota</taxon>
        <taxon>Sar</taxon>
        <taxon>Alveolata</taxon>
        <taxon>Ciliophora</taxon>
        <taxon>Intramacronucleata</taxon>
        <taxon>Oligohymenophorea</taxon>
        <taxon>Peniculida</taxon>
        <taxon>Parameciidae</taxon>
        <taxon>Paramecium</taxon>
    </lineage>
</organism>
<keyword evidence="7" id="KW-1185">Reference proteome</keyword>
<protein>
    <submittedName>
        <fullName evidence="6">Uncharacterized protein</fullName>
    </submittedName>
</protein>
<accession>A0A8S1WYQ6</accession>
<dbReference type="CDD" id="cd17546">
    <property type="entry name" value="REC_hyHK_CKI1_RcsC-like"/>
    <property type="match status" value="1"/>
</dbReference>
<comment type="caution">
    <text evidence="6">The sequence shown here is derived from an EMBL/GenBank/DDBJ whole genome shotgun (WGS) entry which is preliminary data.</text>
</comment>
<feature type="domain" description="Histidine kinase" evidence="4">
    <location>
        <begin position="385"/>
        <end position="646"/>
    </location>
</feature>
<dbReference type="PROSITE" id="PS50109">
    <property type="entry name" value="HIS_KIN"/>
    <property type="match status" value="1"/>
</dbReference>
<evidence type="ECO:0000256" key="3">
    <source>
        <dbReference type="SAM" id="Phobius"/>
    </source>
</evidence>
<dbReference type="SMART" id="SM00448">
    <property type="entry name" value="REC"/>
    <property type="match status" value="1"/>
</dbReference>
<evidence type="ECO:0000256" key="2">
    <source>
        <dbReference type="PROSITE-ProRule" id="PRU00169"/>
    </source>
</evidence>
<dbReference type="InterPro" id="IPR003594">
    <property type="entry name" value="HATPase_dom"/>
</dbReference>
<dbReference type="SMART" id="SM00388">
    <property type="entry name" value="HisKA"/>
    <property type="match status" value="1"/>
</dbReference>
<dbReference type="PANTHER" id="PTHR43719:SF28">
    <property type="entry name" value="PEROXIDE STRESS-ACTIVATED HISTIDINE KINASE MAK1-RELATED"/>
    <property type="match status" value="1"/>
</dbReference>
<dbReference type="InterPro" id="IPR050956">
    <property type="entry name" value="2C_system_His_kinase"/>
</dbReference>
<feature type="domain" description="Response regulatory" evidence="5">
    <location>
        <begin position="767"/>
        <end position="892"/>
    </location>
</feature>
<reference evidence="6" key="1">
    <citation type="submission" date="2021-01" db="EMBL/GenBank/DDBJ databases">
        <authorList>
            <consortium name="Genoscope - CEA"/>
            <person name="William W."/>
        </authorList>
    </citation>
    <scope>NUCLEOTIDE SEQUENCE</scope>
</reference>
<dbReference type="InterPro" id="IPR001789">
    <property type="entry name" value="Sig_transdc_resp-reg_receiver"/>
</dbReference>
<evidence type="ECO:0000256" key="1">
    <source>
        <dbReference type="ARBA" id="ARBA00022553"/>
    </source>
</evidence>
<dbReference type="GO" id="GO:0000155">
    <property type="term" value="F:phosphorelay sensor kinase activity"/>
    <property type="evidence" value="ECO:0007669"/>
    <property type="project" value="InterPro"/>
</dbReference>